<keyword evidence="7 9" id="KW-0275">Fatty acid biosynthesis</keyword>
<dbReference type="GO" id="GO:0044550">
    <property type="term" value="P:secondary metabolite biosynthetic process"/>
    <property type="evidence" value="ECO:0007669"/>
    <property type="project" value="TreeGrafter"/>
</dbReference>
<evidence type="ECO:0000256" key="1">
    <source>
        <dbReference type="ARBA" id="ARBA00008642"/>
    </source>
</evidence>
<feature type="domain" description="Beta-ketoacyl-[acyl-carrier-protein] synthase III N-terminal" evidence="11">
    <location>
        <begin position="121"/>
        <end position="201"/>
    </location>
</feature>
<keyword evidence="6 9" id="KW-0443">Lipid metabolism</keyword>
<keyword evidence="3 9" id="KW-0444">Lipid biosynthesis</keyword>
<dbReference type="eggNOG" id="COG0332">
    <property type="taxonomic scope" value="Bacteria"/>
</dbReference>
<keyword evidence="5 9" id="KW-0276">Fatty acid metabolism</keyword>
<dbReference type="EC" id="2.3.1.180" evidence="9"/>
<dbReference type="KEGG" id="ksk:KSE_27340"/>
<comment type="catalytic activity">
    <reaction evidence="9">
        <text>malonyl-[ACP] + acetyl-CoA + H(+) = 3-oxobutanoyl-[ACP] + CO2 + CoA</text>
        <dbReference type="Rhea" id="RHEA:12080"/>
        <dbReference type="Rhea" id="RHEA-COMP:9623"/>
        <dbReference type="Rhea" id="RHEA-COMP:9625"/>
        <dbReference type="ChEBI" id="CHEBI:15378"/>
        <dbReference type="ChEBI" id="CHEBI:16526"/>
        <dbReference type="ChEBI" id="CHEBI:57287"/>
        <dbReference type="ChEBI" id="CHEBI:57288"/>
        <dbReference type="ChEBI" id="CHEBI:78449"/>
        <dbReference type="ChEBI" id="CHEBI:78450"/>
        <dbReference type="EC" id="2.3.1.180"/>
    </reaction>
</comment>
<dbReference type="InterPro" id="IPR004655">
    <property type="entry name" value="FabH"/>
</dbReference>
<feature type="domain" description="Beta-ketoacyl-[acyl-carrier-protein] synthase III C-terminal" evidence="10">
    <location>
        <begin position="253"/>
        <end position="342"/>
    </location>
</feature>
<evidence type="ECO:0000259" key="11">
    <source>
        <dbReference type="Pfam" id="PF08545"/>
    </source>
</evidence>
<dbReference type="Pfam" id="PF08545">
    <property type="entry name" value="ACP_syn_III"/>
    <property type="match status" value="1"/>
</dbReference>
<dbReference type="RefSeq" id="WP_014135859.1">
    <property type="nucleotide sequence ID" value="NC_016109.1"/>
</dbReference>
<comment type="similarity">
    <text evidence="1 9">Belongs to the thiolase-like superfamily. FabH family.</text>
</comment>
<dbReference type="InterPro" id="IPR016039">
    <property type="entry name" value="Thiolase-like"/>
</dbReference>
<keyword evidence="4 9" id="KW-0808">Transferase</keyword>
<gene>
    <name evidence="9" type="primary">fabH</name>
    <name evidence="12" type="synonym">fabH2</name>
    <name evidence="12" type="ordered locus">KSE_27340</name>
</gene>
<dbReference type="Proteomes" id="UP000007076">
    <property type="component" value="Chromosome"/>
</dbReference>
<dbReference type="PATRIC" id="fig|452652.3.peg.2739"/>
<dbReference type="STRING" id="452652.KSE_27340"/>
<evidence type="ECO:0000313" key="13">
    <source>
        <dbReference type="Proteomes" id="UP000007076"/>
    </source>
</evidence>
<feature type="active site" evidence="9">
    <location>
        <position position="269"/>
    </location>
</feature>
<feature type="region of interest" description="ACP-binding" evidence="9">
    <location>
        <begin position="270"/>
        <end position="274"/>
    </location>
</feature>
<evidence type="ECO:0000256" key="5">
    <source>
        <dbReference type="ARBA" id="ARBA00022832"/>
    </source>
</evidence>
<reference evidence="12 13" key="1">
    <citation type="journal article" date="2010" name="DNA Res.">
        <title>Genome sequence of Kitasatospora setae NBRC 14216T: an evolutionary snapshot of the family Streptomycetaceae.</title>
        <authorList>
            <person name="Ichikawa N."/>
            <person name="Oguchi A."/>
            <person name="Ikeda H."/>
            <person name="Ishikawa J."/>
            <person name="Kitani S."/>
            <person name="Watanabe Y."/>
            <person name="Nakamura S."/>
            <person name="Katano Y."/>
            <person name="Kishi E."/>
            <person name="Sasagawa M."/>
            <person name="Ankai A."/>
            <person name="Fukui S."/>
            <person name="Hashimoto Y."/>
            <person name="Kamata S."/>
            <person name="Otoguro M."/>
            <person name="Tanikawa S."/>
            <person name="Nihira T."/>
            <person name="Horinouchi S."/>
            <person name="Ohnishi Y."/>
            <person name="Hayakawa M."/>
            <person name="Kuzuyama T."/>
            <person name="Arisawa A."/>
            <person name="Nomoto F."/>
            <person name="Miura H."/>
            <person name="Takahashi Y."/>
            <person name="Fujita N."/>
        </authorList>
    </citation>
    <scope>NUCLEOTIDE SEQUENCE [LARGE SCALE GENOMIC DNA]</scope>
    <source>
        <strain evidence="13">ATCC 33774 / DSM 43861 / JCM 3304 / KCC A-0304 / NBRC 14216 / KM-6054</strain>
    </source>
</reference>
<evidence type="ECO:0000259" key="10">
    <source>
        <dbReference type="Pfam" id="PF08541"/>
    </source>
</evidence>
<evidence type="ECO:0000256" key="4">
    <source>
        <dbReference type="ARBA" id="ARBA00022679"/>
    </source>
</evidence>
<sequence>MTVGLPEAAGRPGYPADRHPVICGVGGYVPPDVVTNADLVARLDTSDEWIRTRTGIAARHFVGPGTATSDLAVEAGLRALKSADDSQVDAVVLATTTPDHPCPATGPSVAARLGLGGVPAFDVSAVCTGFLYGLATAGGLIASGAAARVLLIAADAFTTIVNPGDRSTAVIFADGAGAVVLRAGRADEPGAVGPIVLGSDGDQREMITVPAGGSRTRSTDEQPAHGDQYFQMAGRAIFRQAVERMTESSQQALAAAGWQLADVDRLASHQANARILAAVAERLDIDPERQLSNIERVGNTGAASIPLLLAQSAESGDLRPGQRVLLTAFGGGLTWGAATLTWPDLGPHPTPDAR</sequence>
<feature type="active site" evidence="9">
    <location>
        <position position="127"/>
    </location>
</feature>
<dbReference type="SUPFAM" id="SSF53901">
    <property type="entry name" value="Thiolase-like"/>
    <property type="match status" value="1"/>
</dbReference>
<dbReference type="GO" id="GO:0033818">
    <property type="term" value="F:beta-ketoacyl-acyl-carrier-protein synthase III activity"/>
    <property type="evidence" value="ECO:0007669"/>
    <property type="project" value="UniProtKB-UniRule"/>
</dbReference>
<keyword evidence="9" id="KW-0511">Multifunctional enzyme</keyword>
<proteinExistence type="inferred from homology"/>
<dbReference type="Pfam" id="PF08541">
    <property type="entry name" value="ACP_syn_III_C"/>
    <property type="match status" value="1"/>
</dbReference>
<dbReference type="NCBIfam" id="TIGR00747">
    <property type="entry name" value="fabH"/>
    <property type="match status" value="1"/>
</dbReference>
<dbReference type="InterPro" id="IPR013751">
    <property type="entry name" value="ACP_syn_III_N"/>
</dbReference>
<dbReference type="AlphaFoldDB" id="E4NBG5"/>
<dbReference type="NCBIfam" id="NF006829">
    <property type="entry name" value="PRK09352.1"/>
    <property type="match status" value="1"/>
</dbReference>
<dbReference type="EMBL" id="AP010968">
    <property type="protein sequence ID" value="BAJ28546.1"/>
    <property type="molecule type" value="Genomic_DNA"/>
</dbReference>
<dbReference type="GO" id="GO:0006633">
    <property type="term" value="P:fatty acid biosynthetic process"/>
    <property type="evidence" value="ECO:0007669"/>
    <property type="project" value="UniProtKB-UniRule"/>
</dbReference>
<comment type="domain">
    <text evidence="9">The last Arg residue of the ACP-binding site is essential for the weak association between ACP/AcpP and FabH.</text>
</comment>
<dbReference type="UniPathway" id="UPA00094"/>
<dbReference type="HOGENOM" id="CLU_039592_4_0_11"/>
<keyword evidence="8 9" id="KW-0012">Acyltransferase</keyword>
<organism evidence="12 13">
    <name type="scientific">Kitasatospora setae (strain ATCC 33774 / DSM 43861 / JCM 3304 / KCC A-0304 / NBRC 14216 / KM-6054)</name>
    <name type="common">Streptomyces setae</name>
    <dbReference type="NCBI Taxonomy" id="452652"/>
    <lineage>
        <taxon>Bacteria</taxon>
        <taxon>Bacillati</taxon>
        <taxon>Actinomycetota</taxon>
        <taxon>Actinomycetes</taxon>
        <taxon>Kitasatosporales</taxon>
        <taxon>Streptomycetaceae</taxon>
        <taxon>Kitasatospora</taxon>
    </lineage>
</organism>
<evidence type="ECO:0000256" key="2">
    <source>
        <dbReference type="ARBA" id="ARBA00022490"/>
    </source>
</evidence>
<protein>
    <recommendedName>
        <fullName evidence="9">Beta-ketoacyl-[acyl-carrier-protein] synthase III</fullName>
        <shortName evidence="9">Beta-ketoacyl-ACP synthase III</shortName>
        <shortName evidence="9">KAS III</shortName>
        <ecNumber evidence="9">2.3.1.180</ecNumber>
    </recommendedName>
    <alternativeName>
        <fullName evidence="9">3-oxoacyl-[acyl-carrier-protein] synthase 3</fullName>
    </alternativeName>
    <alternativeName>
        <fullName evidence="9">3-oxoacyl-[acyl-carrier-protein] synthase III</fullName>
    </alternativeName>
</protein>
<dbReference type="PANTHER" id="PTHR34069:SF2">
    <property type="entry name" value="BETA-KETOACYL-[ACYL-CARRIER-PROTEIN] SYNTHASE III"/>
    <property type="match status" value="1"/>
</dbReference>
<comment type="subcellular location">
    <subcellularLocation>
        <location evidence="9">Cytoplasm</location>
    </subcellularLocation>
</comment>
<evidence type="ECO:0000313" key="12">
    <source>
        <dbReference type="EMBL" id="BAJ28546.1"/>
    </source>
</evidence>
<name>E4NBG5_KITSK</name>
<dbReference type="HAMAP" id="MF_01815">
    <property type="entry name" value="FabH"/>
    <property type="match status" value="1"/>
</dbReference>
<keyword evidence="2 9" id="KW-0963">Cytoplasm</keyword>
<dbReference type="PANTHER" id="PTHR34069">
    <property type="entry name" value="3-OXOACYL-[ACYL-CARRIER-PROTEIN] SYNTHASE 3"/>
    <property type="match status" value="1"/>
</dbReference>
<comment type="pathway">
    <text evidence="9">Lipid metabolism; fatty acid biosynthesis.</text>
</comment>
<dbReference type="GO" id="GO:0005737">
    <property type="term" value="C:cytoplasm"/>
    <property type="evidence" value="ECO:0007669"/>
    <property type="project" value="UniProtKB-SubCell"/>
</dbReference>
<keyword evidence="13" id="KW-1185">Reference proteome</keyword>
<accession>E4NBG5</accession>
<comment type="subunit">
    <text evidence="9">Homodimer.</text>
</comment>
<dbReference type="InterPro" id="IPR013747">
    <property type="entry name" value="ACP_syn_III_C"/>
</dbReference>
<evidence type="ECO:0000256" key="3">
    <source>
        <dbReference type="ARBA" id="ARBA00022516"/>
    </source>
</evidence>
<evidence type="ECO:0000256" key="8">
    <source>
        <dbReference type="ARBA" id="ARBA00023315"/>
    </source>
</evidence>
<dbReference type="Gene3D" id="3.40.47.10">
    <property type="match status" value="1"/>
</dbReference>
<comment type="function">
    <text evidence="9">Catalyzes the condensation reaction of fatty acid synthesis by the addition to an acyl acceptor of two carbons from malonyl-ACP. Catalyzes the first condensation reaction which initiates fatty acid synthesis and may therefore play a role in governing the total rate of fatty acid production. Possesses both acetoacetyl-ACP synthase and acetyl transacylase activities. Its substrate specificity determines the biosynthesis of branched-chain and/or straight-chain of fatty acids.</text>
</comment>
<dbReference type="GO" id="GO:0004315">
    <property type="term" value="F:3-oxoacyl-[acyl-carrier-protein] synthase activity"/>
    <property type="evidence" value="ECO:0007669"/>
    <property type="project" value="InterPro"/>
</dbReference>
<evidence type="ECO:0000256" key="9">
    <source>
        <dbReference type="HAMAP-Rule" id="MF_01815"/>
    </source>
</evidence>
<feature type="active site" evidence="9">
    <location>
        <position position="299"/>
    </location>
</feature>
<evidence type="ECO:0000256" key="7">
    <source>
        <dbReference type="ARBA" id="ARBA00023160"/>
    </source>
</evidence>
<evidence type="ECO:0000256" key="6">
    <source>
        <dbReference type="ARBA" id="ARBA00023098"/>
    </source>
</evidence>
<dbReference type="CDD" id="cd00830">
    <property type="entry name" value="KAS_III"/>
    <property type="match status" value="1"/>
</dbReference>